<dbReference type="RefSeq" id="WP_198882392.1">
    <property type="nucleotide sequence ID" value="NZ_JAEKJA010000009.1"/>
</dbReference>
<dbReference type="InterPro" id="IPR003772">
    <property type="entry name" value="YceD"/>
</dbReference>
<proteinExistence type="predicted"/>
<dbReference type="EMBL" id="JAEKJA010000009">
    <property type="protein sequence ID" value="MBJ3776492.1"/>
    <property type="molecule type" value="Genomic_DNA"/>
</dbReference>
<organism evidence="1 2">
    <name type="scientific">Acuticoccus mangrovi</name>
    <dbReference type="NCBI Taxonomy" id="2796142"/>
    <lineage>
        <taxon>Bacteria</taxon>
        <taxon>Pseudomonadati</taxon>
        <taxon>Pseudomonadota</taxon>
        <taxon>Alphaproteobacteria</taxon>
        <taxon>Hyphomicrobiales</taxon>
        <taxon>Amorphaceae</taxon>
        <taxon>Acuticoccus</taxon>
    </lineage>
</organism>
<keyword evidence="2" id="KW-1185">Reference proteome</keyword>
<accession>A0A934IMD4</accession>
<evidence type="ECO:0000313" key="1">
    <source>
        <dbReference type="EMBL" id="MBJ3776492.1"/>
    </source>
</evidence>
<comment type="caution">
    <text evidence="1">The sequence shown here is derived from an EMBL/GenBank/DDBJ whole genome shotgun (WGS) entry which is preliminary data.</text>
</comment>
<dbReference type="AlphaFoldDB" id="A0A934IMD4"/>
<sequence>MIARLARPISIRRLTKEEHVAIEASEAERAALAEALDLLSLTSLTADLSVSPWRSEGVRVRGTVRGTVSQACVVTLEPVEGVVEEEIDVRLHPDAGEATQVEVDPEAADPPEALESDVVDVGAIALEHFVLGLDPYPRVPGAAFEEEAEAEEEEPSPFAALAALKKGAS</sequence>
<gene>
    <name evidence="1" type="ORF">JCR33_12370</name>
</gene>
<name>A0A934IMD4_9HYPH</name>
<reference evidence="1" key="1">
    <citation type="submission" date="2020-12" db="EMBL/GenBank/DDBJ databases">
        <title>Bacterial taxonomy.</title>
        <authorList>
            <person name="Pan X."/>
        </authorList>
    </citation>
    <scope>NUCLEOTIDE SEQUENCE</scope>
    <source>
        <strain evidence="1">B2012</strain>
    </source>
</reference>
<evidence type="ECO:0000313" key="2">
    <source>
        <dbReference type="Proteomes" id="UP000609531"/>
    </source>
</evidence>
<protein>
    <submittedName>
        <fullName evidence="1">DUF177 domain-containing protein</fullName>
    </submittedName>
</protein>
<dbReference type="Proteomes" id="UP000609531">
    <property type="component" value="Unassembled WGS sequence"/>
</dbReference>
<dbReference type="Pfam" id="PF02620">
    <property type="entry name" value="YceD"/>
    <property type="match status" value="1"/>
</dbReference>